<feature type="compositionally biased region" description="Polar residues" evidence="5">
    <location>
        <begin position="646"/>
        <end position="656"/>
    </location>
</feature>
<reference evidence="7" key="1">
    <citation type="submission" date="2022-11" db="EMBL/GenBank/DDBJ databases">
        <authorList>
            <person name="Petersen C."/>
        </authorList>
    </citation>
    <scope>NUCLEOTIDE SEQUENCE</scope>
    <source>
        <strain evidence="7">IBT 30069</strain>
    </source>
</reference>
<keyword evidence="3" id="KW-0862">Zinc</keyword>
<evidence type="ECO:0000313" key="8">
    <source>
        <dbReference type="Proteomes" id="UP001149165"/>
    </source>
</evidence>
<evidence type="ECO:0000256" key="5">
    <source>
        <dbReference type="SAM" id="MobiDB-lite"/>
    </source>
</evidence>
<organism evidence="7 8">
    <name type="scientific">Penicillium angulare</name>
    <dbReference type="NCBI Taxonomy" id="116970"/>
    <lineage>
        <taxon>Eukaryota</taxon>
        <taxon>Fungi</taxon>
        <taxon>Dikarya</taxon>
        <taxon>Ascomycota</taxon>
        <taxon>Pezizomycotina</taxon>
        <taxon>Eurotiomycetes</taxon>
        <taxon>Eurotiomycetidae</taxon>
        <taxon>Eurotiales</taxon>
        <taxon>Aspergillaceae</taxon>
        <taxon>Penicillium</taxon>
    </lineage>
</organism>
<dbReference type="EMBL" id="JAPQKH010000007">
    <property type="protein sequence ID" value="KAJ5088477.1"/>
    <property type="molecule type" value="Genomic_DNA"/>
</dbReference>
<comment type="caution">
    <text evidence="7">The sequence shown here is derived from an EMBL/GenBank/DDBJ whole genome shotgun (WGS) entry which is preliminary data.</text>
</comment>
<feature type="compositionally biased region" description="Polar residues" evidence="5">
    <location>
        <begin position="571"/>
        <end position="583"/>
    </location>
</feature>
<evidence type="ECO:0000256" key="3">
    <source>
        <dbReference type="ARBA" id="ARBA00022833"/>
    </source>
</evidence>
<evidence type="ECO:0000256" key="4">
    <source>
        <dbReference type="PROSITE-ProRule" id="PRU00146"/>
    </source>
</evidence>
<feature type="compositionally biased region" description="Low complexity" evidence="5">
    <location>
        <begin position="386"/>
        <end position="406"/>
    </location>
</feature>
<evidence type="ECO:0000313" key="7">
    <source>
        <dbReference type="EMBL" id="KAJ5088477.1"/>
    </source>
</evidence>
<feature type="domain" description="PHD-type" evidence="6">
    <location>
        <begin position="677"/>
        <end position="726"/>
    </location>
</feature>
<dbReference type="InterPro" id="IPR011011">
    <property type="entry name" value="Znf_FYVE_PHD"/>
</dbReference>
<evidence type="ECO:0000256" key="1">
    <source>
        <dbReference type="ARBA" id="ARBA00022723"/>
    </source>
</evidence>
<evidence type="ECO:0000256" key="2">
    <source>
        <dbReference type="ARBA" id="ARBA00022771"/>
    </source>
</evidence>
<feature type="compositionally biased region" description="Polar residues" evidence="5">
    <location>
        <begin position="608"/>
        <end position="631"/>
    </location>
</feature>
<proteinExistence type="predicted"/>
<feature type="compositionally biased region" description="Basic and acidic residues" evidence="5">
    <location>
        <begin position="79"/>
        <end position="101"/>
    </location>
</feature>
<dbReference type="OrthoDB" id="436852at2759"/>
<feature type="region of interest" description="Disordered" evidence="5">
    <location>
        <begin position="734"/>
        <end position="755"/>
    </location>
</feature>
<dbReference type="InterPro" id="IPR019786">
    <property type="entry name" value="Zinc_finger_PHD-type_CS"/>
</dbReference>
<feature type="compositionally biased region" description="Polar residues" evidence="5">
    <location>
        <begin position="370"/>
        <end position="385"/>
    </location>
</feature>
<dbReference type="InterPro" id="IPR013083">
    <property type="entry name" value="Znf_RING/FYVE/PHD"/>
</dbReference>
<dbReference type="AlphaFoldDB" id="A0A9W9EV06"/>
<dbReference type="InterPro" id="IPR019787">
    <property type="entry name" value="Znf_PHD-finger"/>
</dbReference>
<dbReference type="GO" id="GO:0008270">
    <property type="term" value="F:zinc ion binding"/>
    <property type="evidence" value="ECO:0007669"/>
    <property type="project" value="UniProtKB-KW"/>
</dbReference>
<keyword evidence="8" id="KW-1185">Reference proteome</keyword>
<accession>A0A9W9EV06</accession>
<evidence type="ECO:0000259" key="6">
    <source>
        <dbReference type="PROSITE" id="PS50016"/>
    </source>
</evidence>
<dbReference type="Pfam" id="PF20826">
    <property type="entry name" value="PHD_5"/>
    <property type="match status" value="1"/>
</dbReference>
<protein>
    <submittedName>
        <fullName evidence="7">Zinc finger PHD-finger</fullName>
    </submittedName>
</protein>
<dbReference type="Proteomes" id="UP001149165">
    <property type="component" value="Unassembled WGS sequence"/>
</dbReference>
<dbReference type="SMART" id="SM00249">
    <property type="entry name" value="PHD"/>
    <property type="match status" value="1"/>
</dbReference>
<keyword evidence="2 4" id="KW-0863">Zinc-finger</keyword>
<dbReference type="SUPFAM" id="SSF57903">
    <property type="entry name" value="FYVE/PHD zinc finger"/>
    <property type="match status" value="1"/>
</dbReference>
<dbReference type="PROSITE" id="PS50016">
    <property type="entry name" value="ZF_PHD_2"/>
    <property type="match status" value="1"/>
</dbReference>
<keyword evidence="1" id="KW-0479">Metal-binding</keyword>
<sequence length="755" mass="81415">MLIHPAMFSFSYPNGEPQTPTRTPTTAAIDSFTTPKLESSFFDPRVTWDTADPYASSPEFLRSPQKFALGTPSNPFKTETLDPRVGDFKDGRVSEQTDTARRIRPVKPLPSMSEEGPGTVNSAKSAASMQTPPPTSASRRKIPDFDPLNSVGRGTTPRIGNHLETPSRLLGASPRMFGNLQSSPDLFQLASLDPTGSPFFPQQRLFWDHDQEHPTHGIPLPNVHSDAEHPPKQVPGASLNGHIPQLPTIEGSMDLPEFTGGFGISTAPPTDAALFPAPFSTSPRMPVAKAEDPAMFLSSPARRFGGTQLTPERNPSRAIRQPYHHQIEESKREELRRASGHDPHGPGSFSSLSEEDDDYTPKGVRPGLTRSVTHNALTSSSQRPHSQASGSMRSSSGVRKSPSKGRASPAKGMRPAPLARSASVASSFPTRSSSVVLKIGRDGRAKAEMQPLDEGPTGLTDPLTGMDLDGSATESEADPAEYSEYPVLPRSQSSFSLFDGNRPTLARSDSGSRPPSKGSYASAGSSHSGRMSPWAGSGSVRGASGRSTYRGSPEAIKRTPKRHSSLLHSDASYTRGSVASQSLPGEDDESGDAQAALRQVLKERGRSTRPSTANYSSRTLPRSSHTFSHLRSSPPRINSDFDIQSRHSNASPTTVTDPDLATPHTERHSNHSNPSNATRCICHSMDNGGHLMIQCESCTHWLHTKCVGLERANLPSFYVCMFCDHTPSRQTRVQSGYGAGGGPPSPLAHKSFRFR</sequence>
<dbReference type="InterPro" id="IPR001965">
    <property type="entry name" value="Znf_PHD"/>
</dbReference>
<feature type="region of interest" description="Disordered" evidence="5">
    <location>
        <begin position="445"/>
        <end position="676"/>
    </location>
</feature>
<gene>
    <name evidence="7" type="ORF">N7456_012093</name>
</gene>
<name>A0A9W9EV06_9EURO</name>
<dbReference type="PROSITE" id="PS01359">
    <property type="entry name" value="ZF_PHD_1"/>
    <property type="match status" value="1"/>
</dbReference>
<feature type="region of interest" description="Disordered" evidence="5">
    <location>
        <begin position="57"/>
        <end position="165"/>
    </location>
</feature>
<feature type="region of interest" description="Disordered" evidence="5">
    <location>
        <begin position="298"/>
        <end position="431"/>
    </location>
</feature>
<feature type="compositionally biased region" description="Polar residues" evidence="5">
    <location>
        <begin position="119"/>
        <end position="130"/>
    </location>
</feature>
<reference evidence="7" key="2">
    <citation type="journal article" date="2023" name="IMA Fungus">
        <title>Comparative genomic study of the Penicillium genus elucidates a diverse pangenome and 15 lateral gene transfer events.</title>
        <authorList>
            <person name="Petersen C."/>
            <person name="Sorensen T."/>
            <person name="Nielsen M.R."/>
            <person name="Sondergaard T.E."/>
            <person name="Sorensen J.L."/>
            <person name="Fitzpatrick D.A."/>
            <person name="Frisvad J.C."/>
            <person name="Nielsen K.L."/>
        </authorList>
    </citation>
    <scope>NUCLEOTIDE SEQUENCE</scope>
    <source>
        <strain evidence="7">IBT 30069</strain>
    </source>
</reference>
<dbReference type="Gene3D" id="3.30.40.10">
    <property type="entry name" value="Zinc/RING finger domain, C3HC4 (zinc finger)"/>
    <property type="match status" value="1"/>
</dbReference>
<feature type="compositionally biased region" description="Basic and acidic residues" evidence="5">
    <location>
        <begin position="325"/>
        <end position="344"/>
    </location>
</feature>
<feature type="compositionally biased region" description="Low complexity" evidence="5">
    <location>
        <begin position="516"/>
        <end position="547"/>
    </location>
</feature>